<feature type="compositionally biased region" description="Basic and acidic residues" evidence="1">
    <location>
        <begin position="85"/>
        <end position="104"/>
    </location>
</feature>
<dbReference type="EMBL" id="JABUKG010000012">
    <property type="protein sequence ID" value="MBY6321645.1"/>
    <property type="molecule type" value="Genomic_DNA"/>
</dbReference>
<dbReference type="RefSeq" id="WP_157889463.1">
    <property type="nucleotide sequence ID" value="NZ_JABUKE010000022.1"/>
</dbReference>
<organism evidence="2 3">
    <name type="scientific">Rhodococcoides kroppenstedtii</name>
    <dbReference type="NCBI Taxonomy" id="293050"/>
    <lineage>
        <taxon>Bacteria</taxon>
        <taxon>Bacillati</taxon>
        <taxon>Actinomycetota</taxon>
        <taxon>Actinomycetes</taxon>
        <taxon>Mycobacteriales</taxon>
        <taxon>Nocardiaceae</taxon>
        <taxon>Rhodococcoides</taxon>
    </lineage>
</organism>
<evidence type="ECO:0000313" key="3">
    <source>
        <dbReference type="Proteomes" id="UP001520140"/>
    </source>
</evidence>
<protein>
    <submittedName>
        <fullName evidence="2">Uncharacterized protein</fullName>
    </submittedName>
</protein>
<dbReference type="Proteomes" id="UP001520140">
    <property type="component" value="Unassembled WGS sequence"/>
</dbReference>
<comment type="caution">
    <text evidence="2">The sequence shown here is derived from an EMBL/GenBank/DDBJ whole genome shotgun (WGS) entry which is preliminary data.</text>
</comment>
<feature type="region of interest" description="Disordered" evidence="1">
    <location>
        <begin position="82"/>
        <end position="104"/>
    </location>
</feature>
<evidence type="ECO:0000313" key="2">
    <source>
        <dbReference type="EMBL" id="MBY6321645.1"/>
    </source>
</evidence>
<evidence type="ECO:0000256" key="1">
    <source>
        <dbReference type="SAM" id="MobiDB-lite"/>
    </source>
</evidence>
<dbReference type="InterPro" id="IPR011249">
    <property type="entry name" value="Metalloenz_LuxS/M16"/>
</dbReference>
<reference evidence="2 3" key="1">
    <citation type="submission" date="2020-06" db="EMBL/GenBank/DDBJ databases">
        <title>Taxonomy, biology and ecology of Rhodococcus bacteria occurring in California pistachio and other woody hosts as revealed by genome sequence analyses.</title>
        <authorList>
            <person name="Gai Y."/>
            <person name="Riely B."/>
        </authorList>
    </citation>
    <scope>NUCLEOTIDE SEQUENCE [LARGE SCALE GENOMIC DNA]</scope>
    <source>
        <strain evidence="2 3">BP-284</strain>
    </source>
</reference>
<name>A0ABS7NUF5_9NOCA</name>
<keyword evidence="3" id="KW-1185">Reference proteome</keyword>
<dbReference type="SUPFAM" id="SSF63411">
    <property type="entry name" value="LuxS/MPP-like metallohydrolase"/>
    <property type="match status" value="1"/>
</dbReference>
<sequence length="104" mass="11028">MSERPLDDDEIHRARCFAAGQLSSMIESPAHLADTTSRSLATGTPPETVLALPSAVAAVDPSRVRAAVPDLVAGRCAFTVRSRSRHDYTGTRGHPDHHDTGGTP</sequence>
<proteinExistence type="predicted"/>
<gene>
    <name evidence="2" type="ORF">HQ605_12480</name>
</gene>
<dbReference type="Gene3D" id="3.30.830.10">
    <property type="entry name" value="Metalloenzyme, LuxS/M16 peptidase-like"/>
    <property type="match status" value="1"/>
</dbReference>
<accession>A0ABS7NUF5</accession>